<reference evidence="2" key="1">
    <citation type="journal article" date="2004" name="Nature">
        <title>Genome duplication in the teleost fish Tetraodon nigroviridis reveals the early vertebrate proto-karyotype.</title>
        <authorList>
            <person name="Jaillon O."/>
            <person name="Aury J.-M."/>
            <person name="Brunet F."/>
            <person name="Petit J.-L."/>
            <person name="Stange-Thomann N."/>
            <person name="Mauceli E."/>
            <person name="Bouneau L."/>
            <person name="Fischer C."/>
            <person name="Ozouf-Costaz C."/>
            <person name="Bernot A."/>
            <person name="Nicaud S."/>
            <person name="Jaffe D."/>
            <person name="Fisher S."/>
            <person name="Lutfalla G."/>
            <person name="Dossat C."/>
            <person name="Segurens B."/>
            <person name="Dasilva C."/>
            <person name="Salanoubat M."/>
            <person name="Levy M."/>
            <person name="Boudet N."/>
            <person name="Castellano S."/>
            <person name="Anthouard V."/>
            <person name="Jubin C."/>
            <person name="Castelli V."/>
            <person name="Katinka M."/>
            <person name="Vacherie B."/>
            <person name="Biemont C."/>
            <person name="Skalli Z."/>
            <person name="Cattolico L."/>
            <person name="Poulain J."/>
            <person name="De Berardinis V."/>
            <person name="Cruaud C."/>
            <person name="Duprat S."/>
            <person name="Brottier P."/>
            <person name="Coutanceau J.-P."/>
            <person name="Gouzy J."/>
            <person name="Parra G."/>
            <person name="Lardier G."/>
            <person name="Chapple C."/>
            <person name="McKernan K.J."/>
            <person name="McEwan P."/>
            <person name="Bosak S."/>
            <person name="Kellis M."/>
            <person name="Volff J.-N."/>
            <person name="Guigo R."/>
            <person name="Zody M.C."/>
            <person name="Mesirov J."/>
            <person name="Lindblad-Toh K."/>
            <person name="Birren B."/>
            <person name="Nusbaum C."/>
            <person name="Kahn D."/>
            <person name="Robinson-Rechavi M."/>
            <person name="Laudet V."/>
            <person name="Schachter V."/>
            <person name="Quetier F."/>
            <person name="Saurin W."/>
            <person name="Scarpelli C."/>
            <person name="Wincker P."/>
            <person name="Lander E.S."/>
            <person name="Weissenbach J."/>
            <person name="Roest Crollius H."/>
        </authorList>
    </citation>
    <scope>NUCLEOTIDE SEQUENCE [LARGE SCALE GENOMIC DNA]</scope>
</reference>
<proteinExistence type="predicted"/>
<feature type="non-terminal residue" evidence="2">
    <location>
        <position position="1"/>
    </location>
</feature>
<comment type="caution">
    <text evidence="2">The sequence shown here is derived from an EMBL/GenBank/DDBJ whole genome shotgun (WGS) entry which is preliminary data.</text>
</comment>
<evidence type="ECO:0000256" key="1">
    <source>
        <dbReference type="SAM" id="MobiDB-lite"/>
    </source>
</evidence>
<gene>
    <name evidence="2" type="ORF">GSTENG00038464001</name>
</gene>
<dbReference type="KEGG" id="tng:GSTEN00038464G001"/>
<name>Q4RD29_TETNG</name>
<reference evidence="2" key="2">
    <citation type="submission" date="2004-02" db="EMBL/GenBank/DDBJ databases">
        <authorList>
            <consortium name="Genoscope"/>
            <consortium name="Whitehead Institute Centre for Genome Research"/>
        </authorList>
    </citation>
    <scope>NUCLEOTIDE SEQUENCE</scope>
</reference>
<evidence type="ECO:0000313" key="2">
    <source>
        <dbReference type="EMBL" id="CAG13703.1"/>
    </source>
</evidence>
<dbReference type="AlphaFoldDB" id="Q4RD29"/>
<organism evidence="2">
    <name type="scientific">Tetraodon nigroviridis</name>
    <name type="common">Spotted green pufferfish</name>
    <name type="synonym">Chelonodon nigroviridis</name>
    <dbReference type="NCBI Taxonomy" id="99883"/>
    <lineage>
        <taxon>Eukaryota</taxon>
        <taxon>Metazoa</taxon>
        <taxon>Chordata</taxon>
        <taxon>Craniata</taxon>
        <taxon>Vertebrata</taxon>
        <taxon>Euteleostomi</taxon>
        <taxon>Actinopterygii</taxon>
        <taxon>Neopterygii</taxon>
        <taxon>Teleostei</taxon>
        <taxon>Neoteleostei</taxon>
        <taxon>Acanthomorphata</taxon>
        <taxon>Eupercaria</taxon>
        <taxon>Tetraodontiformes</taxon>
        <taxon>Tetradontoidea</taxon>
        <taxon>Tetraodontidae</taxon>
        <taxon>Tetraodon</taxon>
    </lineage>
</organism>
<feature type="region of interest" description="Disordered" evidence="1">
    <location>
        <begin position="1"/>
        <end position="51"/>
    </location>
</feature>
<accession>Q4RD29</accession>
<protein>
    <submittedName>
        <fullName evidence="2">(spotted green pufferfish) hypothetical protein</fullName>
    </submittedName>
</protein>
<feature type="compositionally biased region" description="Low complexity" evidence="1">
    <location>
        <begin position="26"/>
        <end position="45"/>
    </location>
</feature>
<sequence>GASAGGRGICAWPRPPRQRGGGAGCGTSSSSWRSSTGTSHSTWGRWGRRRF</sequence>
<dbReference type="EMBL" id="CAAE01017481">
    <property type="protein sequence ID" value="CAG13703.1"/>
    <property type="molecule type" value="Genomic_DNA"/>
</dbReference>